<sequence>MSPRVYGPTVDEQTRCIHYATELDVIAIRFICCDRYYPCHLCHQETADHDAVPWPADARDRPAVLCGVCRSELSVTDYLAVDSCPSCAARFNPSCALHYPLYFASLG</sequence>
<dbReference type="InterPro" id="IPR008913">
    <property type="entry name" value="Znf_CHY"/>
</dbReference>
<dbReference type="PIRSF" id="PIRSF017292">
    <property type="entry name" value="UCP017292_Znf_CHY"/>
    <property type="match status" value="1"/>
</dbReference>
<reference evidence="5 6" key="1">
    <citation type="submission" date="2018-10" db="EMBL/GenBank/DDBJ databases">
        <authorList>
            <person name="Li J."/>
        </authorList>
    </citation>
    <scope>NUCLEOTIDE SEQUENCE [LARGE SCALE GENOMIC DNA]</scope>
    <source>
        <strain evidence="5 6">JCM 11654</strain>
    </source>
</reference>
<keyword evidence="3" id="KW-0862">Zinc</keyword>
<dbReference type="PANTHER" id="PTHR28082:SF1">
    <property type="entry name" value="HELPER OF TIM PROTEIN 13"/>
    <property type="match status" value="1"/>
</dbReference>
<feature type="domain" description="CHY-type" evidence="4">
    <location>
        <begin position="9"/>
        <end position="89"/>
    </location>
</feature>
<dbReference type="AlphaFoldDB" id="A0A3L7ARA7"/>
<dbReference type="GO" id="GO:0008270">
    <property type="term" value="F:zinc ion binding"/>
    <property type="evidence" value="ECO:0007669"/>
    <property type="project" value="UniProtKB-KW"/>
</dbReference>
<keyword evidence="2" id="KW-0863">Zinc-finger</keyword>
<dbReference type="OrthoDB" id="882119at2"/>
<proteinExistence type="predicted"/>
<evidence type="ECO:0000259" key="4">
    <source>
        <dbReference type="PROSITE" id="PS51266"/>
    </source>
</evidence>
<comment type="caution">
    <text evidence="5">The sequence shown here is derived from an EMBL/GenBank/DDBJ whole genome shotgun (WGS) entry which is preliminary data.</text>
</comment>
<dbReference type="Proteomes" id="UP000269438">
    <property type="component" value="Unassembled WGS sequence"/>
</dbReference>
<keyword evidence="6" id="KW-1185">Reference proteome</keyword>
<keyword evidence="1" id="KW-0479">Metal-binding</keyword>
<dbReference type="GO" id="GO:0045041">
    <property type="term" value="P:protein import into mitochondrial intermembrane space"/>
    <property type="evidence" value="ECO:0007669"/>
    <property type="project" value="TreeGrafter"/>
</dbReference>
<dbReference type="Pfam" id="PF05495">
    <property type="entry name" value="zf-CHY"/>
    <property type="match status" value="1"/>
</dbReference>
<name>A0A3L7ARA7_9MICO</name>
<dbReference type="InterPro" id="IPR052604">
    <property type="entry name" value="Mito_Tim_assembly_helper"/>
</dbReference>
<evidence type="ECO:0000256" key="1">
    <source>
        <dbReference type="ARBA" id="ARBA00022723"/>
    </source>
</evidence>
<evidence type="ECO:0000313" key="6">
    <source>
        <dbReference type="Proteomes" id="UP000269438"/>
    </source>
</evidence>
<evidence type="ECO:0000256" key="2">
    <source>
        <dbReference type="ARBA" id="ARBA00022771"/>
    </source>
</evidence>
<dbReference type="InterPro" id="IPR016694">
    <property type="entry name" value="UCP017292"/>
</dbReference>
<accession>A0A3L7ARA7</accession>
<dbReference type="PANTHER" id="PTHR28082">
    <property type="entry name" value="ZINC FINGER PROTEIN"/>
    <property type="match status" value="1"/>
</dbReference>
<protein>
    <recommendedName>
        <fullName evidence="4">CHY-type domain-containing protein</fullName>
    </recommendedName>
</protein>
<evidence type="ECO:0000313" key="5">
    <source>
        <dbReference type="EMBL" id="RLP83016.1"/>
    </source>
</evidence>
<organism evidence="5 6">
    <name type="scientific">Mycetocola lacteus</name>
    <dbReference type="NCBI Taxonomy" id="76637"/>
    <lineage>
        <taxon>Bacteria</taxon>
        <taxon>Bacillati</taxon>
        <taxon>Actinomycetota</taxon>
        <taxon>Actinomycetes</taxon>
        <taxon>Micrococcales</taxon>
        <taxon>Microbacteriaceae</taxon>
        <taxon>Mycetocola</taxon>
    </lineage>
</organism>
<dbReference type="EMBL" id="RCUY01000005">
    <property type="protein sequence ID" value="RLP83016.1"/>
    <property type="molecule type" value="Genomic_DNA"/>
</dbReference>
<dbReference type="SUPFAM" id="SSF161219">
    <property type="entry name" value="CHY zinc finger-like"/>
    <property type="match status" value="1"/>
</dbReference>
<dbReference type="InterPro" id="IPR037274">
    <property type="entry name" value="Znf_CHY_sf"/>
</dbReference>
<evidence type="ECO:0000256" key="3">
    <source>
        <dbReference type="ARBA" id="ARBA00022833"/>
    </source>
</evidence>
<dbReference type="PROSITE" id="PS51266">
    <property type="entry name" value="ZF_CHY"/>
    <property type="match status" value="1"/>
</dbReference>
<gene>
    <name evidence="5" type="ORF">D9V34_07165</name>
</gene>